<keyword evidence="1" id="KW-0472">Membrane</keyword>
<keyword evidence="1" id="KW-0812">Transmembrane</keyword>
<dbReference type="EMBL" id="SOAG01000022">
    <property type="protein sequence ID" value="TDS55282.1"/>
    <property type="molecule type" value="Genomic_DNA"/>
</dbReference>
<protein>
    <submittedName>
        <fullName evidence="2">Uncharacterized protein</fullName>
    </submittedName>
</protein>
<evidence type="ECO:0000313" key="3">
    <source>
        <dbReference type="Proteomes" id="UP000295215"/>
    </source>
</evidence>
<proteinExistence type="predicted"/>
<comment type="caution">
    <text evidence="2">The sequence shown here is derived from an EMBL/GenBank/DDBJ whole genome shotgun (WGS) entry which is preliminary data.</text>
</comment>
<evidence type="ECO:0000256" key="1">
    <source>
        <dbReference type="SAM" id="Phobius"/>
    </source>
</evidence>
<dbReference type="Proteomes" id="UP000295215">
    <property type="component" value="Unassembled WGS sequence"/>
</dbReference>
<organism evidence="2 3">
    <name type="scientific">Myroides indicus</name>
    <dbReference type="NCBI Taxonomy" id="1323422"/>
    <lineage>
        <taxon>Bacteria</taxon>
        <taxon>Pseudomonadati</taxon>
        <taxon>Bacteroidota</taxon>
        <taxon>Flavobacteriia</taxon>
        <taxon>Flavobacteriales</taxon>
        <taxon>Flavobacteriaceae</taxon>
        <taxon>Myroides</taxon>
    </lineage>
</organism>
<feature type="transmembrane region" description="Helical" evidence="1">
    <location>
        <begin position="81"/>
        <end position="98"/>
    </location>
</feature>
<feature type="transmembrane region" description="Helical" evidence="1">
    <location>
        <begin position="50"/>
        <end position="69"/>
    </location>
</feature>
<keyword evidence="3" id="KW-1185">Reference proteome</keyword>
<dbReference type="AlphaFoldDB" id="A0A4R7EQR5"/>
<feature type="transmembrane region" description="Helical" evidence="1">
    <location>
        <begin position="6"/>
        <end position="29"/>
    </location>
</feature>
<name>A0A4R7EQR5_9FLAO</name>
<accession>A0A4R7EQR5</accession>
<gene>
    <name evidence="2" type="ORF">C8P70_1222</name>
</gene>
<sequence>MLLNFLIWLIPVFIITAFSVVLITILMMAAADIGGGSNKKDFFKKCPKGLIGSLGIAYLLMGIFLIFVYFYWENLNLKEPVYLFALVVFCLIVGFWGVRYDYKRLYNSYTCHLQMK</sequence>
<reference evidence="2 3" key="1">
    <citation type="submission" date="2019-03" db="EMBL/GenBank/DDBJ databases">
        <title>Genomic Encyclopedia of Archaeal and Bacterial Type Strains, Phase II (KMG-II): from individual species to whole genera.</title>
        <authorList>
            <person name="Goeker M."/>
        </authorList>
    </citation>
    <scope>NUCLEOTIDE SEQUENCE [LARGE SCALE GENOMIC DNA]</scope>
    <source>
        <strain evidence="2 3">DSM 28213</strain>
    </source>
</reference>
<evidence type="ECO:0000313" key="2">
    <source>
        <dbReference type="EMBL" id="TDS55282.1"/>
    </source>
</evidence>
<keyword evidence="1" id="KW-1133">Transmembrane helix</keyword>